<organism evidence="2 3">
    <name type="scientific">Rosa chinensis</name>
    <name type="common">China rose</name>
    <dbReference type="NCBI Taxonomy" id="74649"/>
    <lineage>
        <taxon>Eukaryota</taxon>
        <taxon>Viridiplantae</taxon>
        <taxon>Streptophyta</taxon>
        <taxon>Embryophyta</taxon>
        <taxon>Tracheophyta</taxon>
        <taxon>Spermatophyta</taxon>
        <taxon>Magnoliopsida</taxon>
        <taxon>eudicotyledons</taxon>
        <taxon>Gunneridae</taxon>
        <taxon>Pentapetalae</taxon>
        <taxon>rosids</taxon>
        <taxon>fabids</taxon>
        <taxon>Rosales</taxon>
        <taxon>Rosaceae</taxon>
        <taxon>Rosoideae</taxon>
        <taxon>Rosoideae incertae sedis</taxon>
        <taxon>Rosa</taxon>
    </lineage>
</organism>
<sequence length="392" mass="45004">MDTVKWSDLPKELWPIIGKFLHSRIDVLRFRSVCSLWRSSRPPFQRPLPPPPLPLTFSPPGAGNPKNQALLFQSTTYRMESIIDKRRSGSSRSKPWLMKLEQDPNSGRMRLVHPVTGLPLRYSPNATSKDFSLLEFRVVELRKSYVLKFGKNNVTVKSVQRLVVMPCDFLDIDDVFGVFMVYNEGKLGFVRFGDEKLTRVDEQNAHYDDIIVYKGQCYVVDKWGTISWVNSALQVIQFSPPLCGFGGRKYLVECRDDLYVVDQFFEKVTQQSNIVGTPFLDNELLWWHYHKMRSDAESIDFKAYKLDQEWGKWVDVKDMGDDIFILSNDGSFSVSAKEFAGVKGNCIFFTESALTTGRLYPCVFNLEDGLFSKASLRCPQMVHPPSSWLSPD</sequence>
<dbReference type="PANTHER" id="PTHR47123:SF28">
    <property type="entry name" value="F-BOX DOMAIN-CONTAINING PROTEIN"/>
    <property type="match status" value="1"/>
</dbReference>
<dbReference type="EMBL" id="PDCK01000040">
    <property type="protein sequence ID" value="PRQ47289.1"/>
    <property type="molecule type" value="Genomic_DNA"/>
</dbReference>
<dbReference type="InterPro" id="IPR036047">
    <property type="entry name" value="F-box-like_dom_sf"/>
</dbReference>
<dbReference type="OMA" id="THFDERN"/>
<dbReference type="SUPFAM" id="SSF81383">
    <property type="entry name" value="F-box domain"/>
    <property type="match status" value="1"/>
</dbReference>
<name>A0A2P6RLH7_ROSCH</name>
<reference evidence="2 3" key="1">
    <citation type="journal article" date="2018" name="Nat. Genet.">
        <title>The Rosa genome provides new insights in the design of modern roses.</title>
        <authorList>
            <person name="Bendahmane M."/>
        </authorList>
    </citation>
    <scope>NUCLEOTIDE SEQUENCE [LARGE SCALE GENOMIC DNA]</scope>
    <source>
        <strain evidence="3">cv. Old Blush</strain>
    </source>
</reference>
<dbReference type="InterPro" id="IPR005174">
    <property type="entry name" value="KIB1-4_b-propeller"/>
</dbReference>
<accession>A0A2P6RLH7</accession>
<comment type="caution">
    <text evidence="2">The sequence shown here is derived from an EMBL/GenBank/DDBJ whole genome shotgun (WGS) entry which is preliminary data.</text>
</comment>
<dbReference type="PANTHER" id="PTHR47123">
    <property type="entry name" value="F-BOX PROTEIN SKIP23"/>
    <property type="match status" value="1"/>
</dbReference>
<feature type="domain" description="KIB1-4 beta-propeller" evidence="1">
    <location>
        <begin position="83"/>
        <end position="365"/>
    </location>
</feature>
<keyword evidence="3" id="KW-1185">Reference proteome</keyword>
<dbReference type="Gramene" id="PRQ47289">
    <property type="protein sequence ID" value="PRQ47289"/>
    <property type="gene ID" value="RchiOBHm_Chr2g0098081"/>
</dbReference>
<protein>
    <submittedName>
        <fullName evidence="2">Putative F-box domain-containing protein</fullName>
    </submittedName>
</protein>
<dbReference type="Proteomes" id="UP000238479">
    <property type="component" value="Chromosome 2"/>
</dbReference>
<dbReference type="STRING" id="74649.A0A2P6RLH7"/>
<proteinExistence type="predicted"/>
<dbReference type="AlphaFoldDB" id="A0A2P6RLH7"/>
<dbReference type="InterPro" id="IPR051304">
    <property type="entry name" value="SCF_F-box_domain"/>
</dbReference>
<gene>
    <name evidence="2" type="ORF">RchiOBHm_Chr2g0098081</name>
</gene>
<evidence type="ECO:0000259" key="1">
    <source>
        <dbReference type="Pfam" id="PF03478"/>
    </source>
</evidence>
<dbReference type="Pfam" id="PF03478">
    <property type="entry name" value="Beta-prop_KIB1-4"/>
    <property type="match status" value="1"/>
</dbReference>
<evidence type="ECO:0000313" key="2">
    <source>
        <dbReference type="EMBL" id="PRQ47289.1"/>
    </source>
</evidence>
<evidence type="ECO:0000313" key="3">
    <source>
        <dbReference type="Proteomes" id="UP000238479"/>
    </source>
</evidence>